<organism evidence="2 3">
    <name type="scientific">Micromonospora sediminicola</name>
    <dbReference type="NCBI Taxonomy" id="946078"/>
    <lineage>
        <taxon>Bacteria</taxon>
        <taxon>Bacillati</taxon>
        <taxon>Actinomycetota</taxon>
        <taxon>Actinomycetes</taxon>
        <taxon>Micromonosporales</taxon>
        <taxon>Micromonosporaceae</taxon>
        <taxon>Micromonospora</taxon>
    </lineage>
</organism>
<evidence type="ECO:0000256" key="1">
    <source>
        <dbReference type="SAM" id="MobiDB-lite"/>
    </source>
</evidence>
<dbReference type="OrthoDB" id="9986235at2"/>
<gene>
    <name evidence="2" type="ORF">GA0070622_6128</name>
</gene>
<proteinExistence type="predicted"/>
<sequence length="349" mass="37277">MAVSEIAGSVVQLVAAIVEYRRFLAEQRQRQLLQQREVTERQLEFAQAVGDRQFDVRSELAAQAGRLDPHRARDVHDQLYAQYRQDAATWGRAADPTWWQDATDADVAQVWRASTAWQGVDPAADTARRAAGERLAASGVRVPAPGGRIHTGYALSRAVRDAAERQGHTAGPRAARPTAERAAADGRGPAERSSRRREEDERRTGADADANRHRAAADDDRNLAGVWRDVRLDAEQGLAPGTDVPAHAEARADHASAREQDLTAEATHHDQMADAADAAGRTAAVAGQAAAPAGAPVPRTAEGRGAQAAARAYPAPTRGALGRGTARPAARGPAQPPRVPARTPRQAVR</sequence>
<dbReference type="RefSeq" id="WP_091582898.1">
    <property type="nucleotide sequence ID" value="NZ_FLRH01000004.1"/>
</dbReference>
<dbReference type="AlphaFoldDB" id="A0A1A9BHL3"/>
<feature type="compositionally biased region" description="Low complexity" evidence="1">
    <location>
        <begin position="273"/>
        <end position="333"/>
    </location>
</feature>
<evidence type="ECO:0000313" key="2">
    <source>
        <dbReference type="EMBL" id="SBT69010.1"/>
    </source>
</evidence>
<keyword evidence="3" id="KW-1185">Reference proteome</keyword>
<dbReference type="EMBL" id="FLRH01000004">
    <property type="protein sequence ID" value="SBT69010.1"/>
    <property type="molecule type" value="Genomic_DNA"/>
</dbReference>
<accession>A0A1A9BHL3</accession>
<dbReference type="Proteomes" id="UP000199558">
    <property type="component" value="Unassembled WGS sequence"/>
</dbReference>
<feature type="region of interest" description="Disordered" evidence="1">
    <location>
        <begin position="238"/>
        <end position="349"/>
    </location>
</feature>
<feature type="compositionally biased region" description="Basic and acidic residues" evidence="1">
    <location>
        <begin position="178"/>
        <end position="217"/>
    </location>
</feature>
<feature type="compositionally biased region" description="Basic and acidic residues" evidence="1">
    <location>
        <begin position="246"/>
        <end position="272"/>
    </location>
</feature>
<evidence type="ECO:0008006" key="4">
    <source>
        <dbReference type="Google" id="ProtNLM"/>
    </source>
</evidence>
<name>A0A1A9BHL3_9ACTN</name>
<protein>
    <recommendedName>
        <fullName evidence="4">Colicin import membrane protein</fullName>
    </recommendedName>
</protein>
<evidence type="ECO:0000313" key="3">
    <source>
        <dbReference type="Proteomes" id="UP000199558"/>
    </source>
</evidence>
<feature type="region of interest" description="Disordered" evidence="1">
    <location>
        <begin position="159"/>
        <end position="217"/>
    </location>
</feature>
<reference evidence="3" key="1">
    <citation type="submission" date="2016-06" db="EMBL/GenBank/DDBJ databases">
        <authorList>
            <person name="Varghese N."/>
            <person name="Submissions Spin"/>
        </authorList>
    </citation>
    <scope>NUCLEOTIDE SEQUENCE [LARGE SCALE GENOMIC DNA]</scope>
    <source>
        <strain evidence="3">DSM 45794</strain>
    </source>
</reference>